<sequence length="454" mass="48489">MNASQSLSPPGPVHRAESSNLRGAFTLHTLGRRRSTSCLQSPDTPTEPTSQPPPLVIDPQLSTPLPPPPPAQSSSMSLVFISRLLEWLHVDPKHSRSWSTPYSSPRSSMDEPVLPLSAPPYKEVFDTPLTPPTTQNSPSIHAPILIVLLLLPISTAVVLFSLSTLPISMSWPRTLADVAQLGRELHGYAQSGIGPLAHVVGVMSITAVWKHAWSIPGSVIWNVLAGALFSPAFATVLLTLLTTIGSLCSTLLSMPLAPLLTQFFPRALEVTRHAIEGDDELGNNEKANKSSPWVRLSILRLVGVVPWSGINVACGVCGVAIGDCFLGAFIGSLPWTAVTCQIGDILQTLAATPSPNPQTISSVLTSPEIILKLVFLSFLSLAPILARDKLRSLISQSTSSSPSVAAAGTKATGSWVQDWRAKLRLSGRSASSMSTQEQLQTLIQEKRAQEDLSS</sequence>
<dbReference type="Proteomes" id="UP000308600">
    <property type="component" value="Unassembled WGS sequence"/>
</dbReference>
<name>A0ACD3BDB7_9AGAR</name>
<reference evidence="1 2" key="1">
    <citation type="journal article" date="2019" name="Nat. Ecol. Evol.">
        <title>Megaphylogeny resolves global patterns of mushroom evolution.</title>
        <authorList>
            <person name="Varga T."/>
            <person name="Krizsan K."/>
            <person name="Foldi C."/>
            <person name="Dima B."/>
            <person name="Sanchez-Garcia M."/>
            <person name="Sanchez-Ramirez S."/>
            <person name="Szollosi G.J."/>
            <person name="Szarkandi J.G."/>
            <person name="Papp V."/>
            <person name="Albert L."/>
            <person name="Andreopoulos W."/>
            <person name="Angelini C."/>
            <person name="Antonin V."/>
            <person name="Barry K.W."/>
            <person name="Bougher N.L."/>
            <person name="Buchanan P."/>
            <person name="Buyck B."/>
            <person name="Bense V."/>
            <person name="Catcheside P."/>
            <person name="Chovatia M."/>
            <person name="Cooper J."/>
            <person name="Damon W."/>
            <person name="Desjardin D."/>
            <person name="Finy P."/>
            <person name="Geml J."/>
            <person name="Haridas S."/>
            <person name="Hughes K."/>
            <person name="Justo A."/>
            <person name="Karasinski D."/>
            <person name="Kautmanova I."/>
            <person name="Kiss B."/>
            <person name="Kocsube S."/>
            <person name="Kotiranta H."/>
            <person name="LaButti K.M."/>
            <person name="Lechner B.E."/>
            <person name="Liimatainen K."/>
            <person name="Lipzen A."/>
            <person name="Lukacs Z."/>
            <person name="Mihaltcheva S."/>
            <person name="Morgado L.N."/>
            <person name="Niskanen T."/>
            <person name="Noordeloos M.E."/>
            <person name="Ohm R.A."/>
            <person name="Ortiz-Santana B."/>
            <person name="Ovrebo C."/>
            <person name="Racz N."/>
            <person name="Riley R."/>
            <person name="Savchenko A."/>
            <person name="Shiryaev A."/>
            <person name="Soop K."/>
            <person name="Spirin V."/>
            <person name="Szebenyi C."/>
            <person name="Tomsovsky M."/>
            <person name="Tulloss R.E."/>
            <person name="Uehling J."/>
            <person name="Grigoriev I.V."/>
            <person name="Vagvolgyi C."/>
            <person name="Papp T."/>
            <person name="Martin F.M."/>
            <person name="Miettinen O."/>
            <person name="Hibbett D.S."/>
            <person name="Nagy L.G."/>
        </authorList>
    </citation>
    <scope>NUCLEOTIDE SEQUENCE [LARGE SCALE GENOMIC DNA]</scope>
    <source>
        <strain evidence="1 2">NL-1719</strain>
    </source>
</reference>
<evidence type="ECO:0000313" key="2">
    <source>
        <dbReference type="Proteomes" id="UP000308600"/>
    </source>
</evidence>
<protein>
    <submittedName>
        <fullName evidence="1">Uncharacterized protein</fullName>
    </submittedName>
</protein>
<proteinExistence type="predicted"/>
<keyword evidence="2" id="KW-1185">Reference proteome</keyword>
<accession>A0ACD3BDB7</accession>
<gene>
    <name evidence="1" type="ORF">BDN72DRAFT_891719</name>
</gene>
<evidence type="ECO:0000313" key="1">
    <source>
        <dbReference type="EMBL" id="TFK75845.1"/>
    </source>
</evidence>
<dbReference type="EMBL" id="ML208261">
    <property type="protein sequence ID" value="TFK75845.1"/>
    <property type="molecule type" value="Genomic_DNA"/>
</dbReference>
<organism evidence="1 2">
    <name type="scientific">Pluteus cervinus</name>
    <dbReference type="NCBI Taxonomy" id="181527"/>
    <lineage>
        <taxon>Eukaryota</taxon>
        <taxon>Fungi</taxon>
        <taxon>Dikarya</taxon>
        <taxon>Basidiomycota</taxon>
        <taxon>Agaricomycotina</taxon>
        <taxon>Agaricomycetes</taxon>
        <taxon>Agaricomycetidae</taxon>
        <taxon>Agaricales</taxon>
        <taxon>Pluteineae</taxon>
        <taxon>Pluteaceae</taxon>
        <taxon>Pluteus</taxon>
    </lineage>
</organism>